<dbReference type="Proteomes" id="UP001187192">
    <property type="component" value="Unassembled WGS sequence"/>
</dbReference>
<evidence type="ECO:0000313" key="3">
    <source>
        <dbReference type="Proteomes" id="UP001187192"/>
    </source>
</evidence>
<reference evidence="2" key="1">
    <citation type="submission" date="2023-07" db="EMBL/GenBank/DDBJ databases">
        <title>draft genome sequence of fig (Ficus carica).</title>
        <authorList>
            <person name="Takahashi T."/>
            <person name="Nishimura K."/>
        </authorList>
    </citation>
    <scope>NUCLEOTIDE SEQUENCE</scope>
</reference>
<dbReference type="InterPro" id="IPR035892">
    <property type="entry name" value="C2_domain_sf"/>
</dbReference>
<dbReference type="SUPFAM" id="SSF49562">
    <property type="entry name" value="C2 domain (Calcium/lipid-binding domain, CaLB)"/>
    <property type="match status" value="1"/>
</dbReference>
<accession>A0AA88DT86</accession>
<dbReference type="CDD" id="cd04051">
    <property type="entry name" value="C2_SRC2_like"/>
    <property type="match status" value="1"/>
</dbReference>
<dbReference type="SMART" id="SM00239">
    <property type="entry name" value="C2"/>
    <property type="match status" value="1"/>
</dbReference>
<dbReference type="AlphaFoldDB" id="A0AA88DT86"/>
<keyword evidence="3" id="KW-1185">Reference proteome</keyword>
<protein>
    <recommendedName>
        <fullName evidence="1">C2 domain-containing protein</fullName>
    </recommendedName>
</protein>
<proteinExistence type="predicted"/>
<name>A0AA88DT86_FICCA</name>
<dbReference type="EMBL" id="BTGU01000110">
    <property type="protein sequence ID" value="GMN61332.1"/>
    <property type="molecule type" value="Genomic_DNA"/>
</dbReference>
<evidence type="ECO:0000313" key="2">
    <source>
        <dbReference type="EMBL" id="GMN61332.1"/>
    </source>
</evidence>
<evidence type="ECO:0000259" key="1">
    <source>
        <dbReference type="PROSITE" id="PS50004"/>
    </source>
</evidence>
<comment type="caution">
    <text evidence="2">The sequence shown here is derived from an EMBL/GenBank/DDBJ whole genome shotgun (WGS) entry which is preliminary data.</text>
</comment>
<dbReference type="Gene3D" id="2.60.40.150">
    <property type="entry name" value="C2 domain"/>
    <property type="match status" value="1"/>
</dbReference>
<organism evidence="2 3">
    <name type="scientific">Ficus carica</name>
    <name type="common">Common fig</name>
    <dbReference type="NCBI Taxonomy" id="3494"/>
    <lineage>
        <taxon>Eukaryota</taxon>
        <taxon>Viridiplantae</taxon>
        <taxon>Streptophyta</taxon>
        <taxon>Embryophyta</taxon>
        <taxon>Tracheophyta</taxon>
        <taxon>Spermatophyta</taxon>
        <taxon>Magnoliopsida</taxon>
        <taxon>eudicotyledons</taxon>
        <taxon>Gunneridae</taxon>
        <taxon>Pentapetalae</taxon>
        <taxon>rosids</taxon>
        <taxon>fabids</taxon>
        <taxon>Rosales</taxon>
        <taxon>Moraceae</taxon>
        <taxon>Ficeae</taxon>
        <taxon>Ficus</taxon>
    </lineage>
</organism>
<dbReference type="GO" id="GO:0006952">
    <property type="term" value="P:defense response"/>
    <property type="evidence" value="ECO:0007669"/>
    <property type="project" value="InterPro"/>
</dbReference>
<dbReference type="Gramene" id="FCD_00028043-RA">
    <property type="protein sequence ID" value="FCD_00028043-RA:cds"/>
    <property type="gene ID" value="FCD_00028043"/>
</dbReference>
<dbReference type="PROSITE" id="PS50004">
    <property type="entry name" value="C2"/>
    <property type="match status" value="1"/>
</dbReference>
<dbReference type="Pfam" id="PF00168">
    <property type="entry name" value="C2"/>
    <property type="match status" value="1"/>
</dbReference>
<dbReference type="InterPro" id="IPR044750">
    <property type="entry name" value="C2_SRC2/BAP"/>
</dbReference>
<sequence length="191" mass="20972">MAKYYNHPPSRTLEITILSGEDLRIDRRSVKKNAFVIVRTDTNNFRTTEMDDDGGSYPKWNDRLVLDLPAHTQAVTLEVHCKTAFGIKIVGTASVPVSDFAGGYLPESYLHFLSYRLRDSRGVKNGIINISVKTKAAAAAAVVARPQYSCSASASAGDQTTVGVPLGRSNFQNVVTGVPVWPYAYNNNRNF</sequence>
<dbReference type="PANTHER" id="PTHR32246:SF17">
    <property type="entry name" value="BON1-ASSOCIATED PROTEIN 2"/>
    <property type="match status" value="1"/>
</dbReference>
<gene>
    <name evidence="2" type="ORF">TIFTF001_030420</name>
</gene>
<feature type="domain" description="C2" evidence="1">
    <location>
        <begin position="1"/>
        <end position="112"/>
    </location>
</feature>
<dbReference type="PANTHER" id="PTHR32246">
    <property type="entry name" value="INGRESSION PROTEIN FIC1"/>
    <property type="match status" value="1"/>
</dbReference>
<dbReference type="InterPro" id="IPR000008">
    <property type="entry name" value="C2_dom"/>
</dbReference>